<organism evidence="8 9">
    <name type="scientific">Labedella populi</name>
    <dbReference type="NCBI Taxonomy" id="2498850"/>
    <lineage>
        <taxon>Bacteria</taxon>
        <taxon>Bacillati</taxon>
        <taxon>Actinomycetota</taxon>
        <taxon>Actinomycetes</taxon>
        <taxon>Micrococcales</taxon>
        <taxon>Microbacteriaceae</taxon>
        <taxon>Labedella</taxon>
    </lineage>
</organism>
<evidence type="ECO:0000313" key="9">
    <source>
        <dbReference type="Proteomes" id="UP000288603"/>
    </source>
</evidence>
<dbReference type="InterPro" id="IPR002293">
    <property type="entry name" value="AA/rel_permease1"/>
</dbReference>
<dbReference type="InterPro" id="IPR050367">
    <property type="entry name" value="APC_superfamily"/>
</dbReference>
<keyword evidence="4 7" id="KW-1133">Transmembrane helix</keyword>
<feature type="transmembrane region" description="Helical" evidence="7">
    <location>
        <begin position="55"/>
        <end position="83"/>
    </location>
</feature>
<feature type="transmembrane region" description="Helical" evidence="7">
    <location>
        <begin position="180"/>
        <end position="201"/>
    </location>
</feature>
<protein>
    <submittedName>
        <fullName evidence="8">APC family permease</fullName>
    </submittedName>
</protein>
<feature type="transmembrane region" description="Helical" evidence="7">
    <location>
        <begin position="104"/>
        <end position="128"/>
    </location>
</feature>
<feature type="transmembrane region" description="Helical" evidence="7">
    <location>
        <begin position="221"/>
        <end position="242"/>
    </location>
</feature>
<feature type="transmembrane region" description="Helical" evidence="7">
    <location>
        <begin position="352"/>
        <end position="378"/>
    </location>
</feature>
<keyword evidence="3 7" id="KW-0812">Transmembrane</keyword>
<reference evidence="8 9" key="1">
    <citation type="submission" date="2018-12" db="EMBL/GenBank/DDBJ databases">
        <authorList>
            <person name="Li F."/>
        </authorList>
    </citation>
    <scope>NUCLEOTIDE SEQUENCE [LARGE SCALE GENOMIC DNA]</scope>
    <source>
        <strain evidence="8 9">8H24J-4-2</strain>
    </source>
</reference>
<dbReference type="GO" id="GO:0005886">
    <property type="term" value="C:plasma membrane"/>
    <property type="evidence" value="ECO:0007669"/>
    <property type="project" value="UniProtKB-SubCell"/>
</dbReference>
<evidence type="ECO:0000256" key="3">
    <source>
        <dbReference type="ARBA" id="ARBA00022692"/>
    </source>
</evidence>
<keyword evidence="9" id="KW-1185">Reference proteome</keyword>
<evidence type="ECO:0000256" key="2">
    <source>
        <dbReference type="ARBA" id="ARBA00022475"/>
    </source>
</evidence>
<feature type="transmembrane region" description="Helical" evidence="7">
    <location>
        <begin position="148"/>
        <end position="168"/>
    </location>
</feature>
<dbReference type="Proteomes" id="UP000288603">
    <property type="component" value="Unassembled WGS sequence"/>
</dbReference>
<gene>
    <name evidence="8" type="ORF">ELQ92_13560</name>
</gene>
<feature type="transmembrane region" description="Helical" evidence="7">
    <location>
        <begin position="449"/>
        <end position="465"/>
    </location>
</feature>
<evidence type="ECO:0000256" key="7">
    <source>
        <dbReference type="SAM" id="Phobius"/>
    </source>
</evidence>
<keyword evidence="2" id="KW-1003">Cell membrane</keyword>
<proteinExistence type="predicted"/>
<comment type="subcellular location">
    <subcellularLocation>
        <location evidence="1">Cell membrane</location>
        <topology evidence="1">Multi-pass membrane protein</topology>
    </subcellularLocation>
</comment>
<dbReference type="GO" id="GO:0022857">
    <property type="term" value="F:transmembrane transporter activity"/>
    <property type="evidence" value="ECO:0007669"/>
    <property type="project" value="InterPro"/>
</dbReference>
<dbReference type="Pfam" id="PF13520">
    <property type="entry name" value="AA_permease_2"/>
    <property type="match status" value="1"/>
</dbReference>
<evidence type="ECO:0000256" key="4">
    <source>
        <dbReference type="ARBA" id="ARBA00022989"/>
    </source>
</evidence>
<evidence type="ECO:0000256" key="1">
    <source>
        <dbReference type="ARBA" id="ARBA00004651"/>
    </source>
</evidence>
<feature type="transmembrane region" description="Helical" evidence="7">
    <location>
        <begin position="300"/>
        <end position="331"/>
    </location>
</feature>
<feature type="region of interest" description="Disordered" evidence="6">
    <location>
        <begin position="489"/>
        <end position="510"/>
    </location>
</feature>
<accession>A0A444Q623</accession>
<feature type="transmembrane region" description="Helical" evidence="7">
    <location>
        <begin position="419"/>
        <end position="437"/>
    </location>
</feature>
<feature type="transmembrane region" description="Helical" evidence="7">
    <location>
        <begin position="384"/>
        <end position="407"/>
    </location>
</feature>
<dbReference type="PIRSF" id="PIRSF006060">
    <property type="entry name" value="AA_transporter"/>
    <property type="match status" value="1"/>
</dbReference>
<dbReference type="OrthoDB" id="3790922at2"/>
<dbReference type="AlphaFoldDB" id="A0A444Q623"/>
<dbReference type="RefSeq" id="WP_128499852.1">
    <property type="nucleotide sequence ID" value="NZ_RZNC01000005.1"/>
</dbReference>
<sequence>MTALERAISDPRPIDGIGSRSPMHGLARRSIGFADVLGQSVSATAPSAAATTVPLLLSVVAGAAQVWSLALAAVLALLVASAVNEFTRRMAATGSLYTFVAKGLGTRASFVAGVALLTGYGFISMFALGGAGTYASVLLARVVPGVDASPVLLAGTIALVAALVALVLARGIRVSTRVALVVEAVSVGIIVTLVVLLLQAIAPRADWSVLSPAAVSPPTLAVGVVLGLTAFVGFESAATLGVEARTPFRTIPRAIVWTVVVSGALYVLSSTSFVLGFDVIGERMSESVMPVDQLASAFGVAWVGALLDLSIATSFVACAIASMTALVRVLFSMGREGLAPAVLGSTHSRFRTPFVAVVASTPLVAVVPVGAALLGAALWDTMQVLIVVAAGGYITAYVLVCAAAPVFLHRIGELTWPPVVRSILTVGLLLGALLVYLGEESQSERSPGVWVLLAVMAAGLVWALVRDRNVPGLRHRIGVHDEPIASDVLGGALRGHGTGRPGGTERSGGG</sequence>
<dbReference type="PANTHER" id="PTHR42770">
    <property type="entry name" value="AMINO ACID TRANSPORTER-RELATED"/>
    <property type="match status" value="1"/>
</dbReference>
<keyword evidence="5 7" id="KW-0472">Membrane</keyword>
<evidence type="ECO:0000256" key="5">
    <source>
        <dbReference type="ARBA" id="ARBA00023136"/>
    </source>
</evidence>
<feature type="compositionally biased region" description="Gly residues" evidence="6">
    <location>
        <begin position="492"/>
        <end position="510"/>
    </location>
</feature>
<evidence type="ECO:0000256" key="6">
    <source>
        <dbReference type="SAM" id="MobiDB-lite"/>
    </source>
</evidence>
<comment type="caution">
    <text evidence="8">The sequence shown here is derived from an EMBL/GenBank/DDBJ whole genome shotgun (WGS) entry which is preliminary data.</text>
</comment>
<feature type="transmembrane region" description="Helical" evidence="7">
    <location>
        <begin position="254"/>
        <end position="280"/>
    </location>
</feature>
<dbReference type="Gene3D" id="1.20.1740.10">
    <property type="entry name" value="Amino acid/polyamine transporter I"/>
    <property type="match status" value="1"/>
</dbReference>
<evidence type="ECO:0000313" key="8">
    <source>
        <dbReference type="EMBL" id="RWZ59280.1"/>
    </source>
</evidence>
<dbReference type="PANTHER" id="PTHR42770:SF7">
    <property type="entry name" value="MEMBRANE PROTEIN"/>
    <property type="match status" value="1"/>
</dbReference>
<name>A0A444Q623_9MICO</name>
<dbReference type="EMBL" id="RZNC01000005">
    <property type="protein sequence ID" value="RWZ59280.1"/>
    <property type="molecule type" value="Genomic_DNA"/>
</dbReference>